<sequence length="52" mass="5990">MTFNLNVTLEQIITQSIYVSGNINRADGIFSDRNQAQHLTKRISSVTWLRHT</sequence>
<reference evidence="2" key="1">
    <citation type="journal article" date="2019" name="Int. J. Syst. Evol. Microbiol.">
        <title>The Global Catalogue of Microorganisms (GCM) 10K type strain sequencing project: providing services to taxonomists for standard genome sequencing and annotation.</title>
        <authorList>
            <consortium name="The Broad Institute Genomics Platform"/>
            <consortium name="The Broad Institute Genome Sequencing Center for Infectious Disease"/>
            <person name="Wu L."/>
            <person name="Ma J."/>
        </authorList>
    </citation>
    <scope>NUCLEOTIDE SEQUENCE [LARGE SCALE GENOMIC DNA]</scope>
    <source>
        <strain evidence="2">CGMCC 1.15111</strain>
    </source>
</reference>
<dbReference type="Proteomes" id="UP000658258">
    <property type="component" value="Unassembled WGS sequence"/>
</dbReference>
<proteinExistence type="predicted"/>
<name>A0ABQ3I5S9_9BACT</name>
<dbReference type="EMBL" id="BNAG01000003">
    <property type="protein sequence ID" value="GHE66905.1"/>
    <property type="molecule type" value="Genomic_DNA"/>
</dbReference>
<organism evidence="1 2">
    <name type="scientific">Roseivirga thermotolerans</name>
    <dbReference type="NCBI Taxonomy" id="1758176"/>
    <lineage>
        <taxon>Bacteria</taxon>
        <taxon>Pseudomonadati</taxon>
        <taxon>Bacteroidota</taxon>
        <taxon>Cytophagia</taxon>
        <taxon>Cytophagales</taxon>
        <taxon>Roseivirgaceae</taxon>
        <taxon>Roseivirga</taxon>
    </lineage>
</organism>
<accession>A0ABQ3I5S9</accession>
<evidence type="ECO:0000313" key="2">
    <source>
        <dbReference type="Proteomes" id="UP000658258"/>
    </source>
</evidence>
<comment type="caution">
    <text evidence="1">The sequence shown here is derived from an EMBL/GenBank/DDBJ whole genome shotgun (WGS) entry which is preliminary data.</text>
</comment>
<gene>
    <name evidence="1" type="ORF">GCM10011340_22930</name>
</gene>
<evidence type="ECO:0000313" key="1">
    <source>
        <dbReference type="EMBL" id="GHE66905.1"/>
    </source>
</evidence>
<keyword evidence="2" id="KW-1185">Reference proteome</keyword>
<protein>
    <submittedName>
        <fullName evidence="1">Uncharacterized protein</fullName>
    </submittedName>
</protein>